<feature type="transmembrane region" description="Helical" evidence="8">
    <location>
        <begin position="76"/>
        <end position="97"/>
    </location>
</feature>
<dbReference type="AlphaFoldDB" id="K9H484"/>
<dbReference type="InterPro" id="IPR036259">
    <property type="entry name" value="MFS_trans_sf"/>
</dbReference>
<proteinExistence type="inferred from homology"/>
<feature type="domain" description="Major facilitator superfamily (MFS) profile" evidence="9">
    <location>
        <begin position="12"/>
        <end position="394"/>
    </location>
</feature>
<keyword evidence="8" id="KW-0997">Cell inner membrane</keyword>
<feature type="transmembrane region" description="Helical" evidence="8">
    <location>
        <begin position="308"/>
        <end position="326"/>
    </location>
</feature>
<dbReference type="Gene3D" id="1.20.1720.10">
    <property type="entry name" value="Multidrug resistance protein D"/>
    <property type="match status" value="1"/>
</dbReference>
<feature type="transmembrane region" description="Helical" evidence="8">
    <location>
        <begin position="251"/>
        <end position="270"/>
    </location>
</feature>
<comment type="caution">
    <text evidence="10">The sequence shown here is derived from an EMBL/GenBank/DDBJ whole genome shotgun (WGS) entry which is preliminary data.</text>
</comment>
<dbReference type="EMBL" id="ANHY01000004">
    <property type="protein sequence ID" value="EKV31899.1"/>
    <property type="molecule type" value="Genomic_DNA"/>
</dbReference>
<evidence type="ECO:0000313" key="11">
    <source>
        <dbReference type="Proteomes" id="UP000009881"/>
    </source>
</evidence>
<evidence type="ECO:0000256" key="8">
    <source>
        <dbReference type="RuleBase" id="RU365088"/>
    </source>
</evidence>
<feature type="transmembrane region" description="Helical" evidence="8">
    <location>
        <begin position="221"/>
        <end position="245"/>
    </location>
</feature>
<accession>K9H484</accession>
<dbReference type="STRING" id="1238182.C882_2963"/>
<protein>
    <recommendedName>
        <fullName evidence="8">Bcr/CflA family efflux transporter</fullName>
    </recommendedName>
</protein>
<dbReference type="PANTHER" id="PTHR23502">
    <property type="entry name" value="MAJOR FACILITATOR SUPERFAMILY"/>
    <property type="match status" value="1"/>
</dbReference>
<comment type="subcellular location">
    <subcellularLocation>
        <location evidence="8">Cell inner membrane</location>
        <topology evidence="8">Multi-pass membrane protein</topology>
    </subcellularLocation>
    <subcellularLocation>
        <location evidence="1">Cell membrane</location>
        <topology evidence="1">Multi-pass membrane protein</topology>
    </subcellularLocation>
</comment>
<feature type="transmembrane region" description="Helical" evidence="8">
    <location>
        <begin position="373"/>
        <end position="393"/>
    </location>
</feature>
<evidence type="ECO:0000256" key="7">
    <source>
        <dbReference type="ARBA" id="ARBA00023136"/>
    </source>
</evidence>
<dbReference type="Proteomes" id="UP000009881">
    <property type="component" value="Unassembled WGS sequence"/>
</dbReference>
<feature type="transmembrane region" description="Helical" evidence="8">
    <location>
        <begin position="50"/>
        <end position="69"/>
    </location>
</feature>
<evidence type="ECO:0000256" key="4">
    <source>
        <dbReference type="ARBA" id="ARBA00022475"/>
    </source>
</evidence>
<keyword evidence="11" id="KW-1185">Reference proteome</keyword>
<feature type="transmembrane region" description="Helical" evidence="8">
    <location>
        <begin position="136"/>
        <end position="162"/>
    </location>
</feature>
<dbReference type="FunFam" id="1.20.1720.10:FF:000005">
    <property type="entry name" value="Bcr/CflA family efflux transporter"/>
    <property type="match status" value="1"/>
</dbReference>
<dbReference type="PATRIC" id="fig|1238182.3.peg.711"/>
<evidence type="ECO:0000256" key="6">
    <source>
        <dbReference type="ARBA" id="ARBA00022989"/>
    </source>
</evidence>
<dbReference type="CDD" id="cd17320">
    <property type="entry name" value="MFS_MdfA_MDR_like"/>
    <property type="match status" value="1"/>
</dbReference>
<dbReference type="GO" id="GO:0042910">
    <property type="term" value="F:xenobiotic transmembrane transporter activity"/>
    <property type="evidence" value="ECO:0007669"/>
    <property type="project" value="InterPro"/>
</dbReference>
<gene>
    <name evidence="10" type="ORF">C882_2963</name>
</gene>
<feature type="transmembrane region" description="Helical" evidence="8">
    <location>
        <begin position="168"/>
        <end position="186"/>
    </location>
</feature>
<evidence type="ECO:0000259" key="9">
    <source>
        <dbReference type="PROSITE" id="PS50850"/>
    </source>
</evidence>
<feature type="transmembrane region" description="Helical" evidence="8">
    <location>
        <begin position="282"/>
        <end position="302"/>
    </location>
</feature>
<dbReference type="PROSITE" id="PS50850">
    <property type="entry name" value="MFS"/>
    <property type="match status" value="1"/>
</dbReference>
<dbReference type="PANTHER" id="PTHR23502:SF132">
    <property type="entry name" value="POLYAMINE TRANSPORTER 2-RELATED"/>
    <property type="match status" value="1"/>
</dbReference>
<keyword evidence="5 8" id="KW-0812">Transmembrane</keyword>
<name>K9H484_9PROT</name>
<evidence type="ECO:0000256" key="5">
    <source>
        <dbReference type="ARBA" id="ARBA00022692"/>
    </source>
</evidence>
<sequence>MPRKPDPRSFPIAVLLTALVAFGPVSTDMYLPSLPAMTRAFDTSVSMVQLTLSVFTAGFAFGMLFYGPLSDRFGRLPVLIAGVMLYVAASVVCMVAPTIEALLAGRFLQALGACAGPVLGRAIVRDVYDRAEAARMLSYMAAAMALAPAVAPLIGGGLHAAFGWQSNFVVLTGFGVVILAAVWAALQETNRHRDPHALRPSRIIANFLHLLRNRAFMGHTACVALAFGGLFSFISGSSFVVIDVLGVKPGYFGFAFMAVVIGYITGAFGGGRLTGRLGIERMLFIGSLLVAAAGTTAMALAWAGVETVVAVIAPISVYFLGAALVMPNGTAGAIGPFPRMAGAASSLLGFLQMGMGSLMGYLVGLLHDGTTRVMTTSIGLMGLATLAVFLLAVRGLRDDEEPAEAAEKAS</sequence>
<organism evidence="10 11">
    <name type="scientific">Caenispirillum salinarum AK4</name>
    <dbReference type="NCBI Taxonomy" id="1238182"/>
    <lineage>
        <taxon>Bacteria</taxon>
        <taxon>Pseudomonadati</taxon>
        <taxon>Pseudomonadota</taxon>
        <taxon>Alphaproteobacteria</taxon>
        <taxon>Rhodospirillales</taxon>
        <taxon>Novispirillaceae</taxon>
        <taxon>Caenispirillum</taxon>
    </lineage>
</organism>
<evidence type="ECO:0000256" key="2">
    <source>
        <dbReference type="ARBA" id="ARBA00006236"/>
    </source>
</evidence>
<dbReference type="RefSeq" id="WP_009539160.1">
    <property type="nucleotide sequence ID" value="NZ_ANHY01000004.1"/>
</dbReference>
<dbReference type="OrthoDB" id="9800416at2"/>
<dbReference type="InterPro" id="IPR020846">
    <property type="entry name" value="MFS_dom"/>
</dbReference>
<evidence type="ECO:0000313" key="10">
    <source>
        <dbReference type="EMBL" id="EKV31899.1"/>
    </source>
</evidence>
<dbReference type="GO" id="GO:1990961">
    <property type="term" value="P:xenobiotic detoxification by transmembrane export across the plasma membrane"/>
    <property type="evidence" value="ECO:0007669"/>
    <property type="project" value="InterPro"/>
</dbReference>
<reference evidence="10 11" key="1">
    <citation type="journal article" date="2013" name="Genome Announc.">
        <title>Draft Genome Sequence of an Alphaproteobacterium, Caenispirillum salinarum AK4(T), Isolated from a Solar Saltern.</title>
        <authorList>
            <person name="Khatri I."/>
            <person name="Singh A."/>
            <person name="Korpole S."/>
            <person name="Pinnaka A.K."/>
            <person name="Subramanian S."/>
        </authorList>
    </citation>
    <scope>NUCLEOTIDE SEQUENCE [LARGE SCALE GENOMIC DNA]</scope>
    <source>
        <strain evidence="10 11">AK4</strain>
    </source>
</reference>
<dbReference type="NCBIfam" id="TIGR00710">
    <property type="entry name" value="efflux_Bcr_CflA"/>
    <property type="match status" value="1"/>
</dbReference>
<comment type="caution">
    <text evidence="8">Lacks conserved residue(s) required for the propagation of feature annotation.</text>
</comment>
<comment type="similarity">
    <text evidence="2 8">Belongs to the major facilitator superfamily. Bcr/CmlA family.</text>
</comment>
<dbReference type="eggNOG" id="COG2814">
    <property type="taxonomic scope" value="Bacteria"/>
</dbReference>
<keyword evidence="7 8" id="KW-0472">Membrane</keyword>
<evidence type="ECO:0000256" key="1">
    <source>
        <dbReference type="ARBA" id="ARBA00004651"/>
    </source>
</evidence>
<feature type="transmembrane region" description="Helical" evidence="8">
    <location>
        <begin position="103"/>
        <end position="124"/>
    </location>
</feature>
<feature type="transmembrane region" description="Helical" evidence="8">
    <location>
        <begin position="347"/>
        <end position="367"/>
    </location>
</feature>
<keyword evidence="3 8" id="KW-0813">Transport</keyword>
<dbReference type="InterPro" id="IPR004812">
    <property type="entry name" value="Efflux_drug-R_Bcr/CmlA"/>
</dbReference>
<dbReference type="GO" id="GO:0005886">
    <property type="term" value="C:plasma membrane"/>
    <property type="evidence" value="ECO:0007669"/>
    <property type="project" value="UniProtKB-SubCell"/>
</dbReference>
<dbReference type="SUPFAM" id="SSF103473">
    <property type="entry name" value="MFS general substrate transporter"/>
    <property type="match status" value="1"/>
</dbReference>
<keyword evidence="6 8" id="KW-1133">Transmembrane helix</keyword>
<dbReference type="InterPro" id="IPR011701">
    <property type="entry name" value="MFS"/>
</dbReference>
<evidence type="ECO:0000256" key="3">
    <source>
        <dbReference type="ARBA" id="ARBA00022448"/>
    </source>
</evidence>
<dbReference type="Pfam" id="PF07690">
    <property type="entry name" value="MFS_1"/>
    <property type="match status" value="1"/>
</dbReference>
<keyword evidence="4" id="KW-1003">Cell membrane</keyword>